<feature type="transmembrane region" description="Helical" evidence="6">
    <location>
        <begin position="144"/>
        <end position="162"/>
    </location>
</feature>
<evidence type="ECO:0000256" key="5">
    <source>
        <dbReference type="ARBA" id="ARBA00023136"/>
    </source>
</evidence>
<evidence type="ECO:0000256" key="4">
    <source>
        <dbReference type="ARBA" id="ARBA00022989"/>
    </source>
</evidence>
<evidence type="ECO:0000313" key="8">
    <source>
        <dbReference type="Proteomes" id="UP000515511"/>
    </source>
</evidence>
<feature type="transmembrane region" description="Helical" evidence="6">
    <location>
        <begin position="388"/>
        <end position="407"/>
    </location>
</feature>
<feature type="transmembrane region" description="Helical" evidence="6">
    <location>
        <begin position="17"/>
        <end position="39"/>
    </location>
</feature>
<dbReference type="InterPro" id="IPR002797">
    <property type="entry name" value="Polysacc_synth"/>
</dbReference>
<feature type="transmembrane region" description="Helical" evidence="6">
    <location>
        <begin position="83"/>
        <end position="104"/>
    </location>
</feature>
<dbReference type="Proteomes" id="UP000515511">
    <property type="component" value="Chromosome"/>
</dbReference>
<evidence type="ECO:0000256" key="3">
    <source>
        <dbReference type="ARBA" id="ARBA00022692"/>
    </source>
</evidence>
<dbReference type="KEGG" id="lse:F1C12_08050"/>
<feature type="transmembrane region" description="Helical" evidence="6">
    <location>
        <begin position="45"/>
        <end position="62"/>
    </location>
</feature>
<gene>
    <name evidence="7" type="ORF">F1C12_08050</name>
</gene>
<sequence length="418" mass="45376">MTEDLPAESSWFKMTTWLLFANLFRNLGLIAILVLLARFTNSESVGHYSLALAINTPIFTFAEFGMRTVYLTLQREYRFSSYIAVRVSMIGGAFVVGAIVSLFFPLEIGVSIVLVAAVKFMDSLSDLFSAPLQKYNAAEKIMRGYLVGAILGTAVVAVALWQTRSLNAALASLLVVSTIVAIIMWRPAHKLVRVAERDLEPSPRRTELTEIVRAGLPTGVSWAMLSLVATMPQYFLAPTHGPTEVGRFAIILYVLAAVELFLNALSQSWIPTARERWSAGESVGHFARAVTVVSARWTAFFIPLTIVGVAAMWFLMPLVFGPVYTMSLGELIPLAVCILSTPAVFFGAIGLTVRNLYAEGIILSAAAAITSFVLCAVIIPGYGVEGALWATFGAYGVRAITAFVILFRSRRLPATATA</sequence>
<dbReference type="Pfam" id="PF01943">
    <property type="entry name" value="Polysacc_synt"/>
    <property type="match status" value="1"/>
</dbReference>
<feature type="transmembrane region" description="Helical" evidence="6">
    <location>
        <begin position="168"/>
        <end position="185"/>
    </location>
</feature>
<accession>A0A7G6Y9C1</accession>
<feature type="transmembrane region" description="Helical" evidence="6">
    <location>
        <begin position="332"/>
        <end position="353"/>
    </location>
</feature>
<dbReference type="GO" id="GO:0005886">
    <property type="term" value="C:plasma membrane"/>
    <property type="evidence" value="ECO:0007669"/>
    <property type="project" value="UniProtKB-SubCell"/>
</dbReference>
<keyword evidence="4 6" id="KW-1133">Transmembrane helix</keyword>
<keyword evidence="3 6" id="KW-0812">Transmembrane</keyword>
<keyword evidence="5 6" id="KW-0472">Membrane</keyword>
<dbReference type="PANTHER" id="PTHR30250:SF11">
    <property type="entry name" value="O-ANTIGEN TRANSPORTER-RELATED"/>
    <property type="match status" value="1"/>
</dbReference>
<evidence type="ECO:0008006" key="9">
    <source>
        <dbReference type="Google" id="ProtNLM"/>
    </source>
</evidence>
<name>A0A7G6Y9C1_9MICO</name>
<keyword evidence="2" id="KW-1003">Cell membrane</keyword>
<proteinExistence type="predicted"/>
<dbReference type="InterPro" id="IPR050833">
    <property type="entry name" value="Poly_Biosynth_Transport"/>
</dbReference>
<protein>
    <recommendedName>
        <fullName evidence="9">Oligosaccharide flippase family protein</fullName>
    </recommendedName>
</protein>
<organism evidence="7 8">
    <name type="scientific">Leifsonia shinshuensis</name>
    <dbReference type="NCBI Taxonomy" id="150026"/>
    <lineage>
        <taxon>Bacteria</taxon>
        <taxon>Bacillati</taxon>
        <taxon>Actinomycetota</taxon>
        <taxon>Actinomycetes</taxon>
        <taxon>Micrococcales</taxon>
        <taxon>Microbacteriaceae</taxon>
        <taxon>Leifsonia</taxon>
    </lineage>
</organism>
<feature type="transmembrane region" description="Helical" evidence="6">
    <location>
        <begin position="297"/>
        <end position="320"/>
    </location>
</feature>
<evidence type="ECO:0000256" key="2">
    <source>
        <dbReference type="ARBA" id="ARBA00022475"/>
    </source>
</evidence>
<dbReference type="PANTHER" id="PTHR30250">
    <property type="entry name" value="PST FAMILY PREDICTED COLANIC ACID TRANSPORTER"/>
    <property type="match status" value="1"/>
</dbReference>
<reference evidence="8" key="1">
    <citation type="submission" date="2019-09" db="EMBL/GenBank/DDBJ databases">
        <title>Antimicrobial potential of Antarctic Bacteria.</title>
        <authorList>
            <person name="Benaud N."/>
            <person name="Edwards R.J."/>
            <person name="Ferrari B.C."/>
        </authorList>
    </citation>
    <scope>NUCLEOTIDE SEQUENCE [LARGE SCALE GENOMIC DNA]</scope>
    <source>
        <strain evidence="8">INR9</strain>
    </source>
</reference>
<dbReference type="EMBL" id="CP043641">
    <property type="protein sequence ID" value="QNE35086.1"/>
    <property type="molecule type" value="Genomic_DNA"/>
</dbReference>
<comment type="subcellular location">
    <subcellularLocation>
        <location evidence="1">Cell membrane</location>
        <topology evidence="1">Multi-pass membrane protein</topology>
    </subcellularLocation>
</comment>
<feature type="transmembrane region" description="Helical" evidence="6">
    <location>
        <begin position="214"/>
        <end position="236"/>
    </location>
</feature>
<evidence type="ECO:0000256" key="1">
    <source>
        <dbReference type="ARBA" id="ARBA00004651"/>
    </source>
</evidence>
<dbReference type="AlphaFoldDB" id="A0A7G6Y9C1"/>
<feature type="transmembrane region" description="Helical" evidence="6">
    <location>
        <begin position="248"/>
        <end position="266"/>
    </location>
</feature>
<evidence type="ECO:0000313" key="7">
    <source>
        <dbReference type="EMBL" id="QNE35086.1"/>
    </source>
</evidence>
<evidence type="ECO:0000256" key="6">
    <source>
        <dbReference type="SAM" id="Phobius"/>
    </source>
</evidence>
<dbReference type="RefSeq" id="WP_185278253.1">
    <property type="nucleotide sequence ID" value="NZ_CP043641.1"/>
</dbReference>
<feature type="transmembrane region" description="Helical" evidence="6">
    <location>
        <begin position="360"/>
        <end position="382"/>
    </location>
</feature>